<dbReference type="Pfam" id="PF13041">
    <property type="entry name" value="PPR_2"/>
    <property type="match status" value="1"/>
</dbReference>
<dbReference type="GO" id="GO:0009451">
    <property type="term" value="P:RNA modification"/>
    <property type="evidence" value="ECO:0007669"/>
    <property type="project" value="InterPro"/>
</dbReference>
<dbReference type="Pfam" id="PF01535">
    <property type="entry name" value="PPR"/>
    <property type="match status" value="2"/>
</dbReference>
<dbReference type="Proteomes" id="UP001157418">
    <property type="component" value="Unassembled WGS sequence"/>
</dbReference>
<keyword evidence="2" id="KW-0677">Repeat</keyword>
<dbReference type="InterPro" id="IPR032867">
    <property type="entry name" value="DYW_dom"/>
</dbReference>
<reference evidence="5 6" key="1">
    <citation type="submission" date="2022-01" db="EMBL/GenBank/DDBJ databases">
        <authorList>
            <person name="Xiong W."/>
            <person name="Schranz E."/>
        </authorList>
    </citation>
    <scope>NUCLEOTIDE SEQUENCE [LARGE SCALE GENOMIC DNA]</scope>
</reference>
<dbReference type="Gene3D" id="1.25.40.10">
    <property type="entry name" value="Tetratricopeptide repeat domain"/>
    <property type="match status" value="3"/>
</dbReference>
<comment type="caution">
    <text evidence="5">The sequence shown here is derived from an EMBL/GenBank/DDBJ whole genome shotgun (WGS) entry which is preliminary data.</text>
</comment>
<dbReference type="PANTHER" id="PTHR47926:SF385">
    <property type="entry name" value="DYW DOMAIN-CONTAINING PROTEIN"/>
    <property type="match status" value="1"/>
</dbReference>
<sequence>MEVSNLCQILYSIKQGSVNRGGFIVMSVLMRPTLFPSLFRQQNGKLLRYIGGTKNLEFSKVIQSRFIVSDQCSRDDTPEINALINLYSKCEPLKSASHALMSGNFQNGSDFEVVRLFKSMISDHNDSCLPNEYISGLVISSCLNIKYLSLSRQCHGYLFKSGLVFNQYVKTALVRLYSMLSDVVGAMEALLSNPGLQLNTCSYNHILVGLIEKGYLDEALIISRRMLAEEDMVWKWNKATYIVIFGLCARLVDLDLGRQVHIKLLNSDVEFDESVCRAMINMYAKCGEILSARKVFDMFEPRNTDIYTEMLVAYSEHESFEKSFEKSFELFFKMQYEDVVQNESTFSLLLTVSAQLSSMRCGKMLHALTEKTGFNGHKIVEDALINMYSKTGDTKAAEKVFLDMTNYRDIVTWNMMICGYCYHGLGNESLALFQEMLEFGEDPNCETFVGVLSACGHVGLVEEGFYYLYELMKQKALSFILSTPSKWDIFAWTTLLSACRAHQNYTLGIRVAELIPDDVANKVCKCCGVTEVGELMDIKEERGGGWMETDNETFSLVSVDNGDPGFIEIHEFMKQLFADIKIRPDQDGMKGDNIDGYHCEELGLAYALSTTDKMIPIHIIKDSGKISNDCHNLMKLISSSEDRLIMVRDAYQFHTFQDGRCSCADYW</sequence>
<keyword evidence="6" id="KW-1185">Reference proteome</keyword>
<dbReference type="GO" id="GO:0003723">
    <property type="term" value="F:RNA binding"/>
    <property type="evidence" value="ECO:0007669"/>
    <property type="project" value="InterPro"/>
</dbReference>
<dbReference type="InterPro" id="IPR046960">
    <property type="entry name" value="PPR_At4g14850-like_plant"/>
</dbReference>
<gene>
    <name evidence="5" type="ORF">LVIROSA_LOCUS2758</name>
</gene>
<feature type="repeat" description="PPR" evidence="3">
    <location>
        <begin position="409"/>
        <end position="443"/>
    </location>
</feature>
<dbReference type="PROSITE" id="PS51375">
    <property type="entry name" value="PPR"/>
    <property type="match status" value="1"/>
</dbReference>
<proteinExistence type="inferred from homology"/>
<dbReference type="EMBL" id="CAKMRJ010000001">
    <property type="protein sequence ID" value="CAH1414870.1"/>
    <property type="molecule type" value="Genomic_DNA"/>
</dbReference>
<dbReference type="InterPro" id="IPR002885">
    <property type="entry name" value="PPR_rpt"/>
</dbReference>
<comment type="similarity">
    <text evidence="1">Belongs to the PPR family. PCMP-H subfamily.</text>
</comment>
<evidence type="ECO:0000256" key="1">
    <source>
        <dbReference type="ARBA" id="ARBA00006643"/>
    </source>
</evidence>
<dbReference type="GO" id="GO:0008270">
    <property type="term" value="F:zinc ion binding"/>
    <property type="evidence" value="ECO:0007669"/>
    <property type="project" value="InterPro"/>
</dbReference>
<dbReference type="FunFam" id="1.25.40.10:FF:000344">
    <property type="entry name" value="Pentatricopeptide repeat-containing protein"/>
    <property type="match status" value="1"/>
</dbReference>
<dbReference type="InterPro" id="IPR011990">
    <property type="entry name" value="TPR-like_helical_dom_sf"/>
</dbReference>
<evidence type="ECO:0000256" key="2">
    <source>
        <dbReference type="ARBA" id="ARBA00022737"/>
    </source>
</evidence>
<accession>A0AAU9LYV8</accession>
<organism evidence="5 6">
    <name type="scientific">Lactuca virosa</name>
    <dbReference type="NCBI Taxonomy" id="75947"/>
    <lineage>
        <taxon>Eukaryota</taxon>
        <taxon>Viridiplantae</taxon>
        <taxon>Streptophyta</taxon>
        <taxon>Embryophyta</taxon>
        <taxon>Tracheophyta</taxon>
        <taxon>Spermatophyta</taxon>
        <taxon>Magnoliopsida</taxon>
        <taxon>eudicotyledons</taxon>
        <taxon>Gunneridae</taxon>
        <taxon>Pentapetalae</taxon>
        <taxon>asterids</taxon>
        <taxon>campanulids</taxon>
        <taxon>Asterales</taxon>
        <taxon>Asteraceae</taxon>
        <taxon>Cichorioideae</taxon>
        <taxon>Cichorieae</taxon>
        <taxon>Lactucinae</taxon>
        <taxon>Lactuca</taxon>
    </lineage>
</organism>
<protein>
    <recommendedName>
        <fullName evidence="4">DYW domain-containing protein</fullName>
    </recommendedName>
</protein>
<evidence type="ECO:0000256" key="3">
    <source>
        <dbReference type="PROSITE-ProRule" id="PRU00708"/>
    </source>
</evidence>
<evidence type="ECO:0000313" key="6">
    <source>
        <dbReference type="Proteomes" id="UP001157418"/>
    </source>
</evidence>
<dbReference type="PANTHER" id="PTHR47926">
    <property type="entry name" value="PENTATRICOPEPTIDE REPEAT-CONTAINING PROTEIN"/>
    <property type="match status" value="1"/>
</dbReference>
<name>A0AAU9LYV8_9ASTR</name>
<evidence type="ECO:0000259" key="4">
    <source>
        <dbReference type="Pfam" id="PF14432"/>
    </source>
</evidence>
<evidence type="ECO:0000313" key="5">
    <source>
        <dbReference type="EMBL" id="CAH1414870.1"/>
    </source>
</evidence>
<dbReference type="AlphaFoldDB" id="A0AAU9LYV8"/>
<dbReference type="Pfam" id="PF14432">
    <property type="entry name" value="DYW_deaminase"/>
    <property type="match status" value="1"/>
</dbReference>
<feature type="domain" description="DYW" evidence="4">
    <location>
        <begin position="596"/>
        <end position="667"/>
    </location>
</feature>
<dbReference type="NCBIfam" id="TIGR00756">
    <property type="entry name" value="PPR"/>
    <property type="match status" value="1"/>
</dbReference>